<gene>
    <name evidence="3" type="ORF">H6H03_31560</name>
</gene>
<dbReference type="EMBL" id="JACJTU010000048">
    <property type="protein sequence ID" value="MBD2738366.1"/>
    <property type="molecule type" value="Genomic_DNA"/>
</dbReference>
<feature type="transmembrane region" description="Helical" evidence="1">
    <location>
        <begin position="12"/>
        <end position="32"/>
    </location>
</feature>
<feature type="transmembrane region" description="Helical" evidence="1">
    <location>
        <begin position="186"/>
        <end position="203"/>
    </location>
</feature>
<reference evidence="3 4" key="1">
    <citation type="journal article" date="2020" name="ISME J.">
        <title>Comparative genomics reveals insights into cyanobacterial evolution and habitat adaptation.</title>
        <authorList>
            <person name="Chen M.Y."/>
            <person name="Teng W.K."/>
            <person name="Zhao L."/>
            <person name="Hu C.X."/>
            <person name="Zhou Y.K."/>
            <person name="Han B.P."/>
            <person name="Song L.R."/>
            <person name="Shu W.S."/>
        </authorList>
    </citation>
    <scope>NUCLEOTIDE SEQUENCE [LARGE SCALE GENOMIC DNA]</scope>
    <source>
        <strain evidence="3 4">FACHB-159</strain>
    </source>
</reference>
<keyword evidence="1" id="KW-0812">Transmembrane</keyword>
<feature type="transmembrane region" description="Helical" evidence="1">
    <location>
        <begin position="233"/>
        <end position="255"/>
    </location>
</feature>
<evidence type="ECO:0000259" key="2">
    <source>
        <dbReference type="Pfam" id="PF01757"/>
    </source>
</evidence>
<keyword evidence="3" id="KW-0012">Acyltransferase</keyword>
<proteinExistence type="predicted"/>
<dbReference type="Proteomes" id="UP000637383">
    <property type="component" value="Unassembled WGS sequence"/>
</dbReference>
<feature type="transmembrane region" description="Helical" evidence="1">
    <location>
        <begin position="210"/>
        <end position="227"/>
    </location>
</feature>
<evidence type="ECO:0000313" key="4">
    <source>
        <dbReference type="Proteomes" id="UP000637383"/>
    </source>
</evidence>
<feature type="transmembrane region" description="Helical" evidence="1">
    <location>
        <begin position="130"/>
        <end position="148"/>
    </location>
</feature>
<keyword evidence="4" id="KW-1185">Reference proteome</keyword>
<dbReference type="RefSeq" id="WP_190958909.1">
    <property type="nucleotide sequence ID" value="NZ_JACJTU010000048.1"/>
</dbReference>
<feature type="transmembrane region" description="Helical" evidence="1">
    <location>
        <begin position="91"/>
        <end position="110"/>
    </location>
</feature>
<dbReference type="GO" id="GO:0016746">
    <property type="term" value="F:acyltransferase activity"/>
    <property type="evidence" value="ECO:0007669"/>
    <property type="project" value="UniProtKB-KW"/>
</dbReference>
<organism evidence="3 4">
    <name type="scientific">Nostoc paludosum FACHB-159</name>
    <dbReference type="NCBI Taxonomy" id="2692908"/>
    <lineage>
        <taxon>Bacteria</taxon>
        <taxon>Bacillati</taxon>
        <taxon>Cyanobacteriota</taxon>
        <taxon>Cyanophyceae</taxon>
        <taxon>Nostocales</taxon>
        <taxon>Nostocaceae</taxon>
        <taxon>Nostoc</taxon>
    </lineage>
</organism>
<keyword evidence="1" id="KW-0472">Membrane</keyword>
<protein>
    <submittedName>
        <fullName evidence="3">Acyltransferase</fullName>
    </submittedName>
</protein>
<keyword evidence="3" id="KW-0808">Transferase</keyword>
<feature type="transmembrane region" description="Helical" evidence="1">
    <location>
        <begin position="160"/>
        <end position="180"/>
    </location>
</feature>
<evidence type="ECO:0000256" key="1">
    <source>
        <dbReference type="SAM" id="Phobius"/>
    </source>
</evidence>
<feature type="transmembrane region" description="Helical" evidence="1">
    <location>
        <begin position="52"/>
        <end position="71"/>
    </location>
</feature>
<accession>A0ABR8KFN3</accession>
<dbReference type="InterPro" id="IPR002656">
    <property type="entry name" value="Acyl_transf_3_dom"/>
</dbReference>
<dbReference type="Pfam" id="PF01757">
    <property type="entry name" value="Acyl_transf_3"/>
    <property type="match status" value="1"/>
</dbReference>
<keyword evidence="1" id="KW-1133">Transmembrane helix</keyword>
<feature type="transmembrane region" description="Helical" evidence="1">
    <location>
        <begin position="308"/>
        <end position="329"/>
    </location>
</feature>
<feature type="transmembrane region" description="Helical" evidence="1">
    <location>
        <begin position="276"/>
        <end position="296"/>
    </location>
</feature>
<comment type="caution">
    <text evidence="3">The sequence shown here is derived from an EMBL/GenBank/DDBJ whole genome shotgun (WGS) entry which is preliminary data.</text>
</comment>
<name>A0ABR8KFN3_9NOSO</name>
<evidence type="ECO:0000313" key="3">
    <source>
        <dbReference type="EMBL" id="MBD2738366.1"/>
    </source>
</evidence>
<feature type="domain" description="Acyltransferase 3" evidence="2">
    <location>
        <begin position="6"/>
        <end position="327"/>
    </location>
</feature>
<sequence length="339" mass="40600">MRVERNNSLDTLKALSITFVFIWHLRPFQFIIDDSNQIPVLMIAKIIRDLELQLSLTAVPIFYIVSLYLFFKKSSDIKYLRKRLTKLIKIYLFWMIVQNIFFVIFTRESPNFSWQMFIGLEPSLPFVGDSVFYFLFNLTCLISFAFLYQLIKSGYLRKILSFTIIIFCLFYFETCFLVNFSIPYHWLINFVIYVPIAFYLANFNNKILSFKFYYLIAYILFSFHDMYLRNYGYYLNIYGRIAIVCGAVTIFCYVYNQKDIKQNFIIQQLSKYSLGLFSLHKYWQYLFFLLINHYRIGIDGRVFGTPLSSIFIIEGFFVICFTFASVYLLKLTFLKQFVS</sequence>